<sequence>MNFNTTKIAKSILSISVIKCSRLKHFILFSEAIMKFNIICMLGLAFILSSCVSNTNPENVGFVKTPYTSGNVSLTLKKGVTTKDQVINAFGSPNIVTQNADGESVWTYQTNATVENNAARDGFLTLLITGENTEESGFMQSQKTMTIITFKGNVVSDCKSLSTNF</sequence>
<reference evidence="2 3" key="1">
    <citation type="submission" date="2006-02" db="EMBL/GenBank/DDBJ databases">
        <authorList>
            <consortium name="Microbial Genomics Group"/>
            <consortium name="Lawrence Livermore National Laboratory"/>
            <consortium name="and the Genome Analysis Group"/>
            <consortium name="Oak Ridge National Laboratory"/>
            <person name="Larimer F.W."/>
        </authorList>
    </citation>
    <scope>NUCLEOTIDE SEQUENCE [LARGE SCALE GENOMIC DNA]</scope>
    <source>
        <strain evidence="2 3">LVS</strain>
    </source>
</reference>
<dbReference type="AlphaFoldDB" id="A0ABF7PRU3"/>
<protein>
    <submittedName>
        <fullName evidence="2">Hypothetical lipoprotein</fullName>
    </submittedName>
</protein>
<keyword evidence="1" id="KW-1133">Transmembrane helix</keyword>
<dbReference type="Proteomes" id="UP000001944">
    <property type="component" value="Chromosome"/>
</dbReference>
<organism evidence="2 3">
    <name type="scientific">Francisella tularensis subsp. holarctica (strain LVS)</name>
    <dbReference type="NCBI Taxonomy" id="376619"/>
    <lineage>
        <taxon>Bacteria</taxon>
        <taxon>Pseudomonadati</taxon>
        <taxon>Pseudomonadota</taxon>
        <taxon>Gammaproteobacteria</taxon>
        <taxon>Thiotrichales</taxon>
        <taxon>Francisellaceae</taxon>
        <taxon>Francisella</taxon>
    </lineage>
</organism>
<keyword evidence="1" id="KW-0812">Transmembrane</keyword>
<evidence type="ECO:0000313" key="2">
    <source>
        <dbReference type="EMBL" id="CAJ79082.1"/>
    </source>
</evidence>
<accession>A0ABF7PRU3</accession>
<keyword evidence="1" id="KW-0472">Membrane</keyword>
<evidence type="ECO:0000256" key="1">
    <source>
        <dbReference type="SAM" id="Phobius"/>
    </source>
</evidence>
<keyword evidence="2" id="KW-0449">Lipoprotein</keyword>
<reference evidence="3" key="2">
    <citation type="submission" date="2006-03" db="EMBL/GenBank/DDBJ databases">
        <title>Complete genome sequence of Francisella tularensis LVS (Live Vaccine Strain).</title>
        <authorList>
            <person name="Chain P."/>
            <person name="Larimer F."/>
            <person name="Land M."/>
            <person name="Stilwagen S."/>
            <person name="Larsson P."/>
            <person name="Bearden S."/>
            <person name="Chu M."/>
            <person name="Oyston P."/>
            <person name="Forsman M."/>
            <person name="Andersson S."/>
            <person name="Lindler L."/>
            <person name="Titball R."/>
            <person name="Garcia E."/>
        </authorList>
    </citation>
    <scope>NUCLEOTIDE SEQUENCE [LARGE SCALE GENOMIC DNA]</scope>
    <source>
        <strain evidence="3">LVS</strain>
    </source>
</reference>
<dbReference type="KEGG" id="ftl:FTL_0642"/>
<proteinExistence type="predicted"/>
<evidence type="ECO:0000313" key="3">
    <source>
        <dbReference type="Proteomes" id="UP000001944"/>
    </source>
</evidence>
<name>A0ABF7PRU3_FRATH</name>
<gene>
    <name evidence="2" type="ordered locus">FTL_0642</name>
</gene>
<dbReference type="EMBL" id="AM233362">
    <property type="protein sequence ID" value="CAJ79082.1"/>
    <property type="molecule type" value="Genomic_DNA"/>
</dbReference>
<feature type="transmembrane region" description="Helical" evidence="1">
    <location>
        <begin position="26"/>
        <end position="48"/>
    </location>
</feature>